<accession>A0A6I2KTD5</accession>
<feature type="domain" description="Ketoreductase" evidence="3">
    <location>
        <begin position="8"/>
        <end position="185"/>
    </location>
</feature>
<dbReference type="PANTHER" id="PTHR43639:SF1">
    <property type="entry name" value="SHORT-CHAIN DEHYDROGENASE_REDUCTASE FAMILY PROTEIN"/>
    <property type="match status" value="1"/>
</dbReference>
<keyword evidence="2" id="KW-0560">Oxidoreductase</keyword>
<dbReference type="InterPro" id="IPR020904">
    <property type="entry name" value="Sc_DH/Rdtase_CS"/>
</dbReference>
<dbReference type="GO" id="GO:0016491">
    <property type="term" value="F:oxidoreductase activity"/>
    <property type="evidence" value="ECO:0007669"/>
    <property type="project" value="UniProtKB-KW"/>
</dbReference>
<comment type="similarity">
    <text evidence="1">Belongs to the short-chain dehydrogenases/reductases (SDR) family.</text>
</comment>
<gene>
    <name evidence="4" type="ORF">GJ699_00965</name>
</gene>
<dbReference type="RefSeq" id="WP_154372225.1">
    <property type="nucleotide sequence ID" value="NZ_WKJK01000001.1"/>
</dbReference>
<evidence type="ECO:0000313" key="5">
    <source>
        <dbReference type="Proteomes" id="UP000433309"/>
    </source>
</evidence>
<dbReference type="AlphaFoldDB" id="A0A6I2KTD5"/>
<comment type="caution">
    <text evidence="4">The sequence shown here is derived from an EMBL/GenBank/DDBJ whole genome shotgun (WGS) entry which is preliminary data.</text>
</comment>
<evidence type="ECO:0000313" key="4">
    <source>
        <dbReference type="EMBL" id="MRW88550.1"/>
    </source>
</evidence>
<dbReference type="SUPFAM" id="SSF51735">
    <property type="entry name" value="NAD(P)-binding Rossmann-fold domains"/>
    <property type="match status" value="1"/>
</dbReference>
<dbReference type="InterPro" id="IPR002347">
    <property type="entry name" value="SDR_fam"/>
</dbReference>
<dbReference type="PRINTS" id="PR00081">
    <property type="entry name" value="GDHRDH"/>
</dbReference>
<dbReference type="PRINTS" id="PR00080">
    <property type="entry name" value="SDRFAMILY"/>
</dbReference>
<evidence type="ECO:0000256" key="1">
    <source>
        <dbReference type="ARBA" id="ARBA00006484"/>
    </source>
</evidence>
<evidence type="ECO:0000256" key="2">
    <source>
        <dbReference type="ARBA" id="ARBA00023002"/>
    </source>
</evidence>
<dbReference type="Pfam" id="PF13561">
    <property type="entry name" value="adh_short_C2"/>
    <property type="match status" value="1"/>
</dbReference>
<name>A0A6I2KTD5_9BURK</name>
<dbReference type="SMART" id="SM00822">
    <property type="entry name" value="PKS_KR"/>
    <property type="match status" value="1"/>
</dbReference>
<reference evidence="4 5" key="1">
    <citation type="submission" date="2019-11" db="EMBL/GenBank/DDBJ databases">
        <title>Novel species isolated from a subtropical stream in China.</title>
        <authorList>
            <person name="Lu H."/>
        </authorList>
    </citation>
    <scope>NUCLEOTIDE SEQUENCE [LARGE SCALE GENOMIC DNA]</scope>
    <source>
        <strain evidence="4 5">FT80W</strain>
    </source>
</reference>
<dbReference type="PANTHER" id="PTHR43639">
    <property type="entry name" value="OXIDOREDUCTASE, SHORT-CHAIN DEHYDROGENASE/REDUCTASE FAMILY (AFU_ORTHOLOGUE AFUA_5G02870)"/>
    <property type="match status" value="1"/>
</dbReference>
<dbReference type="EMBL" id="WKJK01000001">
    <property type="protein sequence ID" value="MRW88550.1"/>
    <property type="molecule type" value="Genomic_DNA"/>
</dbReference>
<dbReference type="PROSITE" id="PS00061">
    <property type="entry name" value="ADH_SHORT"/>
    <property type="match status" value="1"/>
</dbReference>
<organism evidence="4 5">
    <name type="scientific">Duganella guangzhouensis</name>
    <dbReference type="NCBI Taxonomy" id="2666084"/>
    <lineage>
        <taxon>Bacteria</taxon>
        <taxon>Pseudomonadati</taxon>
        <taxon>Pseudomonadota</taxon>
        <taxon>Betaproteobacteria</taxon>
        <taxon>Burkholderiales</taxon>
        <taxon>Oxalobacteraceae</taxon>
        <taxon>Telluria group</taxon>
        <taxon>Duganella</taxon>
    </lineage>
</organism>
<dbReference type="CDD" id="cd05233">
    <property type="entry name" value="SDR_c"/>
    <property type="match status" value="1"/>
</dbReference>
<protein>
    <submittedName>
        <fullName evidence="4">SDR family oxidoreductase</fullName>
    </submittedName>
</protein>
<sequence length="247" mass="26162">MSQRLANQVALVTGGASGIGRAFVQRLAAEGCDIVIADLRPDPELEQELTAQGRRVFNAQCDLGNEAAVRGLAAAVEERFGRVDILVNNAAYIPLNSLEDLTLREFRKVMAVNVEASLLLAQAFAPGMKQRGHGRIVNIISSTTSTPMPTFLSYTTSKMAAMGLVRSLAAELGGSGITVNGISPGLTRTEAAARELPEALFAAVRERQLLKRTEVPEDLVGALIFLASPDAAFITGQVLNVDGGVVF</sequence>
<dbReference type="Gene3D" id="3.40.50.720">
    <property type="entry name" value="NAD(P)-binding Rossmann-like Domain"/>
    <property type="match status" value="1"/>
</dbReference>
<dbReference type="InterPro" id="IPR057326">
    <property type="entry name" value="KR_dom"/>
</dbReference>
<dbReference type="InterPro" id="IPR036291">
    <property type="entry name" value="NAD(P)-bd_dom_sf"/>
</dbReference>
<evidence type="ECO:0000259" key="3">
    <source>
        <dbReference type="SMART" id="SM00822"/>
    </source>
</evidence>
<dbReference type="FunFam" id="3.40.50.720:FF:000084">
    <property type="entry name" value="Short-chain dehydrogenase reductase"/>
    <property type="match status" value="1"/>
</dbReference>
<dbReference type="Proteomes" id="UP000433309">
    <property type="component" value="Unassembled WGS sequence"/>
</dbReference>
<keyword evidence="5" id="KW-1185">Reference proteome</keyword>
<proteinExistence type="inferred from homology"/>